<evidence type="ECO:0000256" key="1">
    <source>
        <dbReference type="SAM" id="Phobius"/>
    </source>
</evidence>
<sequence>MRLRLKLRKRIAGFSILEFLIYMSIVSFVGLSAGGIFVSINSSRLRAEARAEVNSNLRFALDKMRQDLREATNVTSPVADTTSAPLVITVQGNAVTYALESGVITRNSVPVISNNVNVTALTFERFQNVNLPTLKVATTLRATITAEYNSTLGELQFTDTMNSTVQLQLFDYVGRGNGAIEGIQPPAP</sequence>
<feature type="transmembrane region" description="Helical" evidence="1">
    <location>
        <begin position="20"/>
        <end position="40"/>
    </location>
</feature>
<organism evidence="2 3">
    <name type="scientific">Candidatus Doudnabacteria bacterium RIFCSPHIGHO2_01_FULL_49_9</name>
    <dbReference type="NCBI Taxonomy" id="1817827"/>
    <lineage>
        <taxon>Bacteria</taxon>
        <taxon>Candidatus Doudnaibacteriota</taxon>
    </lineage>
</organism>
<dbReference type="AlphaFoldDB" id="A0A1F5P139"/>
<keyword evidence="1" id="KW-0812">Transmembrane</keyword>
<reference evidence="2 3" key="1">
    <citation type="journal article" date="2016" name="Nat. Commun.">
        <title>Thousands of microbial genomes shed light on interconnected biogeochemical processes in an aquifer system.</title>
        <authorList>
            <person name="Anantharaman K."/>
            <person name="Brown C.T."/>
            <person name="Hug L.A."/>
            <person name="Sharon I."/>
            <person name="Castelle C.J."/>
            <person name="Probst A.J."/>
            <person name="Thomas B.C."/>
            <person name="Singh A."/>
            <person name="Wilkins M.J."/>
            <person name="Karaoz U."/>
            <person name="Brodie E.L."/>
            <person name="Williams K.H."/>
            <person name="Hubbard S.S."/>
            <person name="Banfield J.F."/>
        </authorList>
    </citation>
    <scope>NUCLEOTIDE SEQUENCE [LARGE SCALE GENOMIC DNA]</scope>
</reference>
<dbReference type="Proteomes" id="UP000176339">
    <property type="component" value="Unassembled WGS sequence"/>
</dbReference>
<evidence type="ECO:0008006" key="4">
    <source>
        <dbReference type="Google" id="ProtNLM"/>
    </source>
</evidence>
<proteinExistence type="predicted"/>
<comment type="caution">
    <text evidence="2">The sequence shown here is derived from an EMBL/GenBank/DDBJ whole genome shotgun (WGS) entry which is preliminary data.</text>
</comment>
<dbReference type="EMBL" id="MFEN01000040">
    <property type="protein sequence ID" value="OGE83592.1"/>
    <property type="molecule type" value="Genomic_DNA"/>
</dbReference>
<accession>A0A1F5P139</accession>
<protein>
    <recommendedName>
        <fullName evidence="4">Type II secretion system protein</fullName>
    </recommendedName>
</protein>
<evidence type="ECO:0000313" key="3">
    <source>
        <dbReference type="Proteomes" id="UP000176339"/>
    </source>
</evidence>
<evidence type="ECO:0000313" key="2">
    <source>
        <dbReference type="EMBL" id="OGE83592.1"/>
    </source>
</evidence>
<keyword evidence="1" id="KW-1133">Transmembrane helix</keyword>
<keyword evidence="1" id="KW-0472">Membrane</keyword>
<gene>
    <name evidence="2" type="ORF">A2846_00580</name>
</gene>
<name>A0A1F5P139_9BACT</name>